<protein>
    <submittedName>
        <fullName evidence="1">Uncharacterized protein</fullName>
    </submittedName>
</protein>
<evidence type="ECO:0000313" key="2">
    <source>
        <dbReference type="Proteomes" id="UP000198558"/>
    </source>
</evidence>
<dbReference type="EMBL" id="FOIN01000004">
    <property type="protein sequence ID" value="SET25357.1"/>
    <property type="molecule type" value="Genomic_DNA"/>
</dbReference>
<gene>
    <name evidence="1" type="ORF">SAMN04489758_10487</name>
</gene>
<keyword evidence="2" id="KW-1185">Reference proteome</keyword>
<dbReference type="RefSeq" id="WP_092352495.1">
    <property type="nucleotide sequence ID" value="NZ_CAMTSG010000007.1"/>
</dbReference>
<dbReference type="AlphaFoldDB" id="A0A1I0D1A5"/>
<proteinExistence type="predicted"/>
<dbReference type="Proteomes" id="UP000198558">
    <property type="component" value="Unassembled WGS sequence"/>
</dbReference>
<evidence type="ECO:0000313" key="1">
    <source>
        <dbReference type="EMBL" id="SET25357.1"/>
    </source>
</evidence>
<sequence length="575" mass="63846">MANSGVLGGGGYQGRYLEFAWALVSQDIASNTSTIYWRVTVVGGSSSYYYHHRDYTDAFGEVLVNSNSRTKRYKGDLANGYKTIQHDVNGNASFGAHVIAAIYTSSVNEDVSTSWSLPTIPRQAHITNLPASFNDEENPWFDYTNPANWELKAWLEPNPNGPHLCERTFRHTGGRYTWDLSEAERKQLRQACKGNSCTIRIGLYSNGTTWASFHDRTFIIKDPMPMTGTPTWQSTNHLDLVNTDTVIKGYSSIAVTVPKATPVKEAMIKQYKVIIGDKVVTKPDEGIFEIENVSDSIIKVYVEDSRGNTVEKILNISDYRQYTLPVITTLSLSRLKGGIGSNVTLSYKGIFWNNTFGKASNGVTAQYYYKQQGASTWIQGFTDITPKVFHSDEFNGEYEIKGDLEASGFDTSKNYDFKLVITDKLVSAEKTTILSSGIPNMAIHRNGVAFGAFYNPEVGGPLQVEGKDIAKIMNDLYKWEMIGYGNAGKDTTIRIEKPFNEILLTVGPNGLASDNQRVLASTVIPSSHLDYNSSDSDGYHQVFYSTTYRGGLNKIGENSYVIKSSAGALVRVYIR</sequence>
<name>A0A1I0D1A5_9FIRM</name>
<dbReference type="GeneID" id="78287706"/>
<organism evidence="1 2">
    <name type="scientific">Thomasclavelia cocleata</name>
    <dbReference type="NCBI Taxonomy" id="69824"/>
    <lineage>
        <taxon>Bacteria</taxon>
        <taxon>Bacillati</taxon>
        <taxon>Bacillota</taxon>
        <taxon>Erysipelotrichia</taxon>
        <taxon>Erysipelotrichales</taxon>
        <taxon>Coprobacillaceae</taxon>
        <taxon>Thomasclavelia</taxon>
    </lineage>
</organism>
<dbReference type="OrthoDB" id="1655843at2"/>
<accession>A0A1I0D1A5</accession>
<reference evidence="2" key="1">
    <citation type="submission" date="2016-10" db="EMBL/GenBank/DDBJ databases">
        <authorList>
            <person name="Varghese N."/>
            <person name="Submissions S."/>
        </authorList>
    </citation>
    <scope>NUCLEOTIDE SEQUENCE [LARGE SCALE GENOMIC DNA]</scope>
    <source>
        <strain evidence="2">DSM 1551</strain>
    </source>
</reference>